<gene>
    <name evidence="2" type="ORF">ABL78_5722</name>
</gene>
<feature type="compositionally biased region" description="Basic and acidic residues" evidence="1">
    <location>
        <begin position="682"/>
        <end position="696"/>
    </location>
</feature>
<feature type="region of interest" description="Disordered" evidence="1">
    <location>
        <begin position="1"/>
        <end position="27"/>
    </location>
</feature>
<feature type="region of interest" description="Disordered" evidence="1">
    <location>
        <begin position="337"/>
        <end position="395"/>
    </location>
</feature>
<feature type="compositionally biased region" description="Basic and acidic residues" evidence="1">
    <location>
        <begin position="381"/>
        <end position="392"/>
    </location>
</feature>
<feature type="compositionally biased region" description="Low complexity" evidence="1">
    <location>
        <begin position="246"/>
        <end position="259"/>
    </location>
</feature>
<evidence type="ECO:0000256" key="1">
    <source>
        <dbReference type="SAM" id="MobiDB-lite"/>
    </source>
</evidence>
<reference evidence="2 3" key="1">
    <citation type="journal article" date="2015" name="PLoS Pathog.">
        <title>Leptomonas seymouri: Adaptations to the Dixenous Life Cycle Analyzed by Genome Sequencing, Transcriptome Profiling and Co-infection with Leishmania donovani.</title>
        <authorList>
            <person name="Kraeva N."/>
            <person name="Butenko A."/>
            <person name="Hlavacova J."/>
            <person name="Kostygov A."/>
            <person name="Myskova J."/>
            <person name="Grybchuk D."/>
            <person name="Lestinova T."/>
            <person name="Votypka J."/>
            <person name="Volf P."/>
            <person name="Opperdoes F."/>
            <person name="Flegontov P."/>
            <person name="Lukes J."/>
            <person name="Yurchenko V."/>
        </authorList>
    </citation>
    <scope>NUCLEOTIDE SEQUENCE [LARGE SCALE GENOMIC DNA]</scope>
    <source>
        <strain evidence="2 3">ATCC 30220</strain>
    </source>
</reference>
<dbReference type="OMA" id="MALGWIR"/>
<feature type="compositionally biased region" description="Polar residues" evidence="1">
    <location>
        <begin position="112"/>
        <end position="123"/>
    </location>
</feature>
<feature type="region of interest" description="Disordered" evidence="1">
    <location>
        <begin position="245"/>
        <end position="319"/>
    </location>
</feature>
<feature type="region of interest" description="Disordered" evidence="1">
    <location>
        <begin position="99"/>
        <end position="220"/>
    </location>
</feature>
<comment type="caution">
    <text evidence="2">The sequence shown here is derived from an EMBL/GenBank/DDBJ whole genome shotgun (WGS) entry which is preliminary data.</text>
</comment>
<dbReference type="Proteomes" id="UP000038009">
    <property type="component" value="Unassembled WGS sequence"/>
</dbReference>
<sequence length="696" mass="74162">MSSDFEYLSCDDRERRRGSGNSSFDSLGDLVAERDAWLLRRLPLVEDHPHLRQHLRDASSDSNSDSAAAAYGHREYGVTGQSSTATHPLSHPRVRGFALSQRSVPPPPGGHQPTTVSIRTSTKGKGHACADNSNHSGGGSSSPAACSGRGNTDARRFPKPAKISPEVPPPPPRCDVPSPGIWAVRGTSPATTPWASPVAVPSQADDGEAGDGHRPQDGHAIAEGKGQTLQDPQHYAAACEYIDDASLPPQHHPSSPLLHQRQHQQHSPVWYATCPSDSGEITPPMSAGARTASTTTRMSDAVEEARTRQPPPASAVHAAAPVRVLRDAAGLYSTALLEESADTDNDNSDEEPFDKDGEVHTPTVSFPAAMRSARGSGPQHGEPKPGADDGARAARARVGLRQSCATAPASSLENSTLSPPSIPSAKLAAAVEELYCVAASLPRMTTLHFLSFILMVLVPINVLCLDLMAFAWILRRVDGRYRPSDNALHGSVAAACITSPTEVSGRHILMDSFQNAKQRCTGGNLYPIVDASLTLGNIGFRNSVNSSSGGGGDTATSVEVPTTHSVPTLCSIVLWMMIPNGLVVRVLLSHCRMEGSNAATASPNAFREVKALTCVIGASYSHLRRKAPQLALMERYVRYVCLWLMVYVILPVAVHAAAWLDVWMPTKPRGGETVAPPSPSVEARRQSGEERVERVL</sequence>
<dbReference type="EMBL" id="LJSK01000202">
    <property type="protein sequence ID" value="KPI85214.1"/>
    <property type="molecule type" value="Genomic_DNA"/>
</dbReference>
<proteinExistence type="predicted"/>
<dbReference type="VEuPathDB" id="TriTrypDB:Lsey_0202_0040"/>
<protein>
    <submittedName>
        <fullName evidence="2">Uncharacterized protein</fullName>
    </submittedName>
</protein>
<feature type="compositionally biased region" description="Low complexity" evidence="1">
    <location>
        <begin position="285"/>
        <end position="299"/>
    </location>
</feature>
<dbReference type="AlphaFoldDB" id="A0A0N1I4E7"/>
<feature type="region of interest" description="Disordered" evidence="1">
    <location>
        <begin position="669"/>
        <end position="696"/>
    </location>
</feature>
<organism evidence="2 3">
    <name type="scientific">Leptomonas seymouri</name>
    <dbReference type="NCBI Taxonomy" id="5684"/>
    <lineage>
        <taxon>Eukaryota</taxon>
        <taxon>Discoba</taxon>
        <taxon>Euglenozoa</taxon>
        <taxon>Kinetoplastea</taxon>
        <taxon>Metakinetoplastina</taxon>
        <taxon>Trypanosomatida</taxon>
        <taxon>Trypanosomatidae</taxon>
        <taxon>Leishmaniinae</taxon>
        <taxon>Leptomonas</taxon>
    </lineage>
</organism>
<evidence type="ECO:0000313" key="3">
    <source>
        <dbReference type="Proteomes" id="UP000038009"/>
    </source>
</evidence>
<name>A0A0N1I4E7_LEPSE</name>
<feature type="compositionally biased region" description="Acidic residues" evidence="1">
    <location>
        <begin position="339"/>
        <end position="353"/>
    </location>
</feature>
<keyword evidence="3" id="KW-1185">Reference proteome</keyword>
<feature type="compositionally biased region" description="Basic and acidic residues" evidence="1">
    <location>
        <begin position="210"/>
        <end position="220"/>
    </location>
</feature>
<feature type="compositionally biased region" description="Low complexity" evidence="1">
    <location>
        <begin position="141"/>
        <end position="150"/>
    </location>
</feature>
<accession>A0A0N1I4E7</accession>
<evidence type="ECO:0000313" key="2">
    <source>
        <dbReference type="EMBL" id="KPI85214.1"/>
    </source>
</evidence>
<dbReference type="OrthoDB" id="267251at2759"/>